<dbReference type="AlphaFoldDB" id="A0A2W7I6D1"/>
<accession>A0A2W7I6D1</accession>
<keyword evidence="2" id="KW-1185">Reference proteome</keyword>
<organism evidence="1 2">
    <name type="scientific">Mesonia algae</name>
    <dbReference type="NCBI Taxonomy" id="213248"/>
    <lineage>
        <taxon>Bacteria</taxon>
        <taxon>Pseudomonadati</taxon>
        <taxon>Bacteroidota</taxon>
        <taxon>Flavobacteriia</taxon>
        <taxon>Flavobacteriales</taxon>
        <taxon>Flavobacteriaceae</taxon>
        <taxon>Mesonia</taxon>
    </lineage>
</organism>
<dbReference type="RefSeq" id="WP_111540106.1">
    <property type="nucleotide sequence ID" value="NZ_QKYV01000002.1"/>
</dbReference>
<sequence>MKIKEETIKNIAEKSFKLVFRTTTEAPGFVHLVFNKKEITPYRFRYIMIDLKKELSKLSVSTFNKKLSYHWLVRFDQQVNTPFHIDNAADESILMLGYEPSEIKSELHVADYHAYANKAYKTSEDYANKFTPVFKEDDDLLKPFTSKINSVKEDNYSIVIINNSNPKSNVETLGIYHKALIINKDLSKNRVVNSMVLNVVSIDEITEDEKKETIFLNTNLISK</sequence>
<evidence type="ECO:0000313" key="1">
    <source>
        <dbReference type="EMBL" id="PZW42446.1"/>
    </source>
</evidence>
<reference evidence="1 2" key="1">
    <citation type="submission" date="2018-06" db="EMBL/GenBank/DDBJ databases">
        <title>Genomic Encyclopedia of Archaeal and Bacterial Type Strains, Phase II (KMG-II): from individual species to whole genera.</title>
        <authorList>
            <person name="Goeker M."/>
        </authorList>
    </citation>
    <scope>NUCLEOTIDE SEQUENCE [LARGE SCALE GENOMIC DNA]</scope>
    <source>
        <strain evidence="1 2">DSM 15361</strain>
    </source>
</reference>
<dbReference type="Proteomes" id="UP000249542">
    <property type="component" value="Unassembled WGS sequence"/>
</dbReference>
<gene>
    <name evidence="1" type="ORF">LX95_00757</name>
</gene>
<protein>
    <submittedName>
        <fullName evidence="1">Uncharacterized protein</fullName>
    </submittedName>
</protein>
<comment type="caution">
    <text evidence="1">The sequence shown here is derived from an EMBL/GenBank/DDBJ whole genome shotgun (WGS) entry which is preliminary data.</text>
</comment>
<name>A0A2W7I6D1_9FLAO</name>
<evidence type="ECO:0000313" key="2">
    <source>
        <dbReference type="Proteomes" id="UP000249542"/>
    </source>
</evidence>
<proteinExistence type="predicted"/>
<dbReference type="EMBL" id="QKYV01000002">
    <property type="protein sequence ID" value="PZW42446.1"/>
    <property type="molecule type" value="Genomic_DNA"/>
</dbReference>